<dbReference type="InterPro" id="IPR044543">
    <property type="entry name" value="YHJQ-like"/>
</dbReference>
<dbReference type="Gene3D" id="1.20.1270.360">
    <property type="match status" value="1"/>
</dbReference>
<proteinExistence type="predicted"/>
<organism evidence="1 2">
    <name type="scientific">Micromonospora citrea</name>
    <dbReference type="NCBI Taxonomy" id="47855"/>
    <lineage>
        <taxon>Bacteria</taxon>
        <taxon>Bacillati</taxon>
        <taxon>Actinomycetota</taxon>
        <taxon>Actinomycetes</taxon>
        <taxon>Micromonosporales</taxon>
        <taxon>Micromonosporaceae</taxon>
        <taxon>Micromonospora</taxon>
    </lineage>
</organism>
<dbReference type="Pfam" id="PF03860">
    <property type="entry name" value="Csp"/>
    <property type="match status" value="1"/>
</dbReference>
<dbReference type="Proteomes" id="UP000199001">
    <property type="component" value="Unassembled WGS sequence"/>
</dbReference>
<evidence type="ECO:0008006" key="3">
    <source>
        <dbReference type="Google" id="ProtNLM"/>
    </source>
</evidence>
<dbReference type="AlphaFoldDB" id="A0A1C6URB3"/>
<evidence type="ECO:0000313" key="2">
    <source>
        <dbReference type="Proteomes" id="UP000199001"/>
    </source>
</evidence>
<dbReference type="PANTHER" id="PTHR37310:SF1">
    <property type="entry name" value="CYTOPLASMIC PROTEIN"/>
    <property type="match status" value="1"/>
</dbReference>
<dbReference type="STRING" id="47855.GA0070606_2633"/>
<reference evidence="2" key="1">
    <citation type="submission" date="2016-06" db="EMBL/GenBank/DDBJ databases">
        <authorList>
            <person name="Varghese N."/>
            <person name="Submissions Spin"/>
        </authorList>
    </citation>
    <scope>NUCLEOTIDE SEQUENCE [LARGE SCALE GENOMIC DNA]</scope>
    <source>
        <strain evidence="2">DSM 43903</strain>
    </source>
</reference>
<accession>A0A1C6URB3</accession>
<keyword evidence="2" id="KW-1185">Reference proteome</keyword>
<evidence type="ECO:0000313" key="1">
    <source>
        <dbReference type="EMBL" id="SCL56585.1"/>
    </source>
</evidence>
<dbReference type="RefSeq" id="WP_218106011.1">
    <property type="nucleotide sequence ID" value="NZ_FMHZ01000002.1"/>
</dbReference>
<gene>
    <name evidence="1" type="ORF">GA0070606_2633</name>
</gene>
<dbReference type="InterPro" id="IPR005560">
    <property type="entry name" value="Csp_YhjQ"/>
</dbReference>
<dbReference type="PANTHER" id="PTHR37310">
    <property type="entry name" value="CYTOPLASMIC PROTEIN-RELATED"/>
    <property type="match status" value="1"/>
</dbReference>
<sequence>MPSTTKPMLDTYPKSINLDRARLAAVIDALNDCAQACTACADACLSEDMVGELTRCVRTNLDCADICTTTARVLSRHTGYDANISRGLLEACATACRSCGDECGGHADEHEHCRVCADACRACERACRELLATMS</sequence>
<protein>
    <recommendedName>
        <fullName evidence="3">Four-helix bundle copper-binding protein</fullName>
    </recommendedName>
</protein>
<dbReference type="EMBL" id="FMHZ01000002">
    <property type="protein sequence ID" value="SCL56585.1"/>
    <property type="molecule type" value="Genomic_DNA"/>
</dbReference>
<dbReference type="CDD" id="cd08026">
    <property type="entry name" value="DUF326"/>
    <property type="match status" value="1"/>
</dbReference>
<name>A0A1C6URB3_9ACTN</name>